<dbReference type="GO" id="GO:0022625">
    <property type="term" value="C:cytosolic large ribosomal subunit"/>
    <property type="evidence" value="ECO:0007669"/>
    <property type="project" value="TreeGrafter"/>
</dbReference>
<dbReference type="Proteomes" id="UP000515146">
    <property type="component" value="Unplaced"/>
</dbReference>
<dbReference type="Pfam" id="PF03946">
    <property type="entry name" value="Ribosomal_L11_N"/>
    <property type="match status" value="1"/>
</dbReference>
<dbReference type="PANTHER" id="PTHR11661:SF2">
    <property type="entry name" value="LARGE RIBOSOMAL SUBUNIT PROTEIN UL11"/>
    <property type="match status" value="1"/>
</dbReference>
<keyword evidence="2 4" id="KW-0689">Ribosomal protein</keyword>
<gene>
    <name evidence="8" type="primary">LOC113788631</name>
</gene>
<evidence type="ECO:0000259" key="6">
    <source>
        <dbReference type="Pfam" id="PF03946"/>
    </source>
</evidence>
<feature type="domain" description="Large ribosomal subunit protein uL11 C-terminal" evidence="5">
    <location>
        <begin position="74"/>
        <end position="146"/>
    </location>
</feature>
<dbReference type="SUPFAM" id="SSF46906">
    <property type="entry name" value="Ribosomal protein L11, C-terminal domain"/>
    <property type="match status" value="1"/>
</dbReference>
<dbReference type="InParanoid" id="A0A6P6XPV5"/>
<dbReference type="Gene3D" id="1.10.10.250">
    <property type="entry name" value="Ribosomal protein L11, C-terminal domain"/>
    <property type="match status" value="1"/>
</dbReference>
<reference evidence="8" key="1">
    <citation type="submission" date="2025-08" db="UniProtKB">
        <authorList>
            <consortium name="RefSeq"/>
        </authorList>
    </citation>
    <scope>IDENTIFICATION</scope>
    <source>
        <strain evidence="8">Airmid</strain>
    </source>
</reference>
<dbReference type="GO" id="GO:0003735">
    <property type="term" value="F:structural constituent of ribosome"/>
    <property type="evidence" value="ECO:0007669"/>
    <property type="project" value="InterPro"/>
</dbReference>
<dbReference type="OMA" id="PDASNTM"/>
<dbReference type="InterPro" id="IPR020783">
    <property type="entry name" value="Ribosomal_uL11_C"/>
</dbReference>
<keyword evidence="7" id="KW-1185">Reference proteome</keyword>
<keyword evidence="3 4" id="KW-0687">Ribonucleoprotein</keyword>
<dbReference type="InterPro" id="IPR000911">
    <property type="entry name" value="Ribosomal_uL11"/>
</dbReference>
<organism evidence="7 8">
    <name type="scientific">Dermatophagoides pteronyssinus</name>
    <name type="common">European house dust mite</name>
    <dbReference type="NCBI Taxonomy" id="6956"/>
    <lineage>
        <taxon>Eukaryota</taxon>
        <taxon>Metazoa</taxon>
        <taxon>Ecdysozoa</taxon>
        <taxon>Arthropoda</taxon>
        <taxon>Chelicerata</taxon>
        <taxon>Arachnida</taxon>
        <taxon>Acari</taxon>
        <taxon>Acariformes</taxon>
        <taxon>Sarcoptiformes</taxon>
        <taxon>Astigmata</taxon>
        <taxon>Psoroptidia</taxon>
        <taxon>Analgoidea</taxon>
        <taxon>Pyroglyphidae</taxon>
        <taxon>Dermatophagoidinae</taxon>
        <taxon>Dermatophagoides</taxon>
    </lineage>
</organism>
<evidence type="ECO:0000256" key="1">
    <source>
        <dbReference type="ARBA" id="ARBA00010537"/>
    </source>
</evidence>
<dbReference type="GO" id="GO:0006412">
    <property type="term" value="P:translation"/>
    <property type="evidence" value="ECO:0007669"/>
    <property type="project" value="InterPro"/>
</dbReference>
<dbReference type="OrthoDB" id="1478556at2759"/>
<accession>A0A6P6XPV5</accession>
<evidence type="ECO:0000256" key="2">
    <source>
        <dbReference type="ARBA" id="ARBA00022980"/>
    </source>
</evidence>
<comment type="similarity">
    <text evidence="1 4">Belongs to the universal ribosomal protein uL11 family.</text>
</comment>
<dbReference type="KEGG" id="dpte:113788631"/>
<dbReference type="HAMAP" id="MF_00736">
    <property type="entry name" value="Ribosomal_uL11"/>
    <property type="match status" value="1"/>
</dbReference>
<evidence type="ECO:0000256" key="3">
    <source>
        <dbReference type="ARBA" id="ARBA00023274"/>
    </source>
</evidence>
<evidence type="ECO:0000259" key="5">
    <source>
        <dbReference type="Pfam" id="PF00298"/>
    </source>
</evidence>
<protein>
    <submittedName>
        <fullName evidence="8">60S ribosomal protein L12-A-like</fullName>
    </submittedName>
</protein>
<dbReference type="PANTHER" id="PTHR11661">
    <property type="entry name" value="60S RIBOSOMAL PROTEIN L12"/>
    <property type="match status" value="1"/>
</dbReference>
<dbReference type="SMART" id="SM00649">
    <property type="entry name" value="RL11"/>
    <property type="match status" value="1"/>
</dbReference>
<evidence type="ECO:0000256" key="4">
    <source>
        <dbReference type="RuleBase" id="RU003978"/>
    </source>
</evidence>
<dbReference type="SUPFAM" id="SSF54747">
    <property type="entry name" value="Ribosomal L11/L12e N-terminal domain"/>
    <property type="match status" value="1"/>
</dbReference>
<dbReference type="InterPro" id="IPR036769">
    <property type="entry name" value="Ribosomal_uL11_C_sf"/>
</dbReference>
<feature type="domain" description="Large ribosomal subunit protein uL11 N-terminal" evidence="6">
    <location>
        <begin position="15"/>
        <end position="68"/>
    </location>
</feature>
<evidence type="ECO:0000313" key="8">
    <source>
        <dbReference type="RefSeq" id="XP_027193899.1"/>
    </source>
</evidence>
<dbReference type="Pfam" id="PF00298">
    <property type="entry name" value="Ribosomal_L11"/>
    <property type="match status" value="1"/>
</dbReference>
<dbReference type="GO" id="GO:0070180">
    <property type="term" value="F:large ribosomal subunit rRNA binding"/>
    <property type="evidence" value="ECO:0007669"/>
    <property type="project" value="TreeGrafter"/>
</dbReference>
<dbReference type="InterPro" id="IPR036796">
    <property type="entry name" value="Ribosomal_uL11_N_sf"/>
</dbReference>
<dbReference type="Gene3D" id="3.30.1550.10">
    <property type="entry name" value="Ribosomal protein L11/L12, N-terminal domain"/>
    <property type="match status" value="1"/>
</dbReference>
<proteinExistence type="inferred from homology"/>
<sequence>MAPTPNTGDIKYVIVRSYGGEPASSAVLAPKLGPLGVPPKKAGDEMVKVTQAWKGVRVTVRLAIQNRQVTAEVIPTSTSMILKALNEPIRDRKKVKNITHSGNLSLDVIIDIARKMRTCGHGIPSRTLKGSILEILGTANSVGCTVDGMKPSALQKLIKNEEVIVPEI</sequence>
<dbReference type="RefSeq" id="XP_027193899.1">
    <property type="nucleotide sequence ID" value="XM_027338098.1"/>
</dbReference>
<name>A0A6P6XPV5_DERPT</name>
<dbReference type="AlphaFoldDB" id="A0A6P6XPV5"/>
<dbReference type="InterPro" id="IPR020784">
    <property type="entry name" value="Ribosomal_uL11_N"/>
</dbReference>
<evidence type="ECO:0000313" key="7">
    <source>
        <dbReference type="Proteomes" id="UP000515146"/>
    </source>
</evidence>